<reference evidence="4" key="1">
    <citation type="journal article" date="2019" name="Int. J. Syst. Evol. Microbiol.">
        <title>The Global Catalogue of Microorganisms (GCM) 10K type strain sequencing project: providing services to taxonomists for standard genome sequencing and annotation.</title>
        <authorList>
            <consortium name="The Broad Institute Genomics Platform"/>
            <consortium name="The Broad Institute Genome Sequencing Center for Infectious Disease"/>
            <person name="Wu L."/>
            <person name="Ma J."/>
        </authorList>
    </citation>
    <scope>NUCLEOTIDE SEQUENCE [LARGE SCALE GENOMIC DNA]</scope>
    <source>
        <strain evidence="4">CCUG 59189</strain>
    </source>
</reference>
<comment type="caution">
    <text evidence="3">The sequence shown here is derived from an EMBL/GenBank/DDBJ whole genome shotgun (WGS) entry which is preliminary data.</text>
</comment>
<proteinExistence type="predicted"/>
<organism evidence="3 4">
    <name type="scientific">Paenibacillus puldeungensis</name>
    <dbReference type="NCBI Taxonomy" id="696536"/>
    <lineage>
        <taxon>Bacteria</taxon>
        <taxon>Bacillati</taxon>
        <taxon>Bacillota</taxon>
        <taxon>Bacilli</taxon>
        <taxon>Bacillales</taxon>
        <taxon>Paenibacillaceae</taxon>
        <taxon>Paenibacillus</taxon>
    </lineage>
</organism>
<dbReference type="EMBL" id="JBHTLM010000012">
    <property type="protein sequence ID" value="MFD1177815.1"/>
    <property type="molecule type" value="Genomic_DNA"/>
</dbReference>
<name>A0ABW3S1E4_9BACL</name>
<evidence type="ECO:0000256" key="1">
    <source>
        <dbReference type="PROSITE-ProRule" id="PRU00169"/>
    </source>
</evidence>
<feature type="modified residue" description="4-aspartylphosphate" evidence="1">
    <location>
        <position position="68"/>
    </location>
</feature>
<feature type="domain" description="Response regulatory" evidence="2">
    <location>
        <begin position="20"/>
        <end position="120"/>
    </location>
</feature>
<dbReference type="Pfam" id="PF00072">
    <property type="entry name" value="Response_reg"/>
    <property type="match status" value="1"/>
</dbReference>
<dbReference type="Proteomes" id="UP001597262">
    <property type="component" value="Unassembled WGS sequence"/>
</dbReference>
<evidence type="ECO:0000313" key="3">
    <source>
        <dbReference type="EMBL" id="MFD1177815.1"/>
    </source>
</evidence>
<gene>
    <name evidence="3" type="ORF">ACFQ3W_16110</name>
</gene>
<dbReference type="SUPFAM" id="SSF52172">
    <property type="entry name" value="CheY-like"/>
    <property type="match status" value="1"/>
</dbReference>
<keyword evidence="4" id="KW-1185">Reference proteome</keyword>
<dbReference type="Gene3D" id="3.40.50.2300">
    <property type="match status" value="1"/>
</dbReference>
<evidence type="ECO:0000313" key="4">
    <source>
        <dbReference type="Proteomes" id="UP001597262"/>
    </source>
</evidence>
<keyword evidence="1" id="KW-0597">Phosphoprotein</keyword>
<evidence type="ECO:0000259" key="2">
    <source>
        <dbReference type="PROSITE" id="PS50110"/>
    </source>
</evidence>
<dbReference type="InterPro" id="IPR001789">
    <property type="entry name" value="Sig_transdc_resp-reg_receiver"/>
</dbReference>
<protein>
    <submittedName>
        <fullName evidence="3">Response regulator</fullName>
    </submittedName>
</protein>
<dbReference type="InterPro" id="IPR011006">
    <property type="entry name" value="CheY-like_superfamily"/>
</dbReference>
<accession>A0ABW3S1E4</accession>
<dbReference type="RefSeq" id="WP_379320266.1">
    <property type="nucleotide sequence ID" value="NZ_JBHTLM010000012.1"/>
</dbReference>
<sequence>MDIAHYRNRFFPPTFTFLKTILLVDDEPDIVDLHKLFLEKDFDVLGAHDGHAAVELFSRHSVDLAVIDIMMGVKRSAATGSKTYPRRVDFLIPLHGSLSSGDPRSIQATQRKIQYSVIRS</sequence>
<dbReference type="PROSITE" id="PS50110">
    <property type="entry name" value="RESPONSE_REGULATORY"/>
    <property type="match status" value="1"/>
</dbReference>